<dbReference type="Proteomes" id="UP000470246">
    <property type="component" value="Unassembled WGS sequence"/>
</dbReference>
<evidence type="ECO:0000256" key="6">
    <source>
        <dbReference type="SAM" id="MobiDB-lite"/>
    </source>
</evidence>
<dbReference type="GO" id="GO:0003677">
    <property type="term" value="F:DNA binding"/>
    <property type="evidence" value="ECO:0007669"/>
    <property type="project" value="UniProtKB-KW"/>
</dbReference>
<dbReference type="InterPro" id="IPR015424">
    <property type="entry name" value="PyrdxlP-dep_Trfase"/>
</dbReference>
<dbReference type="Pfam" id="PF00155">
    <property type="entry name" value="Aminotran_1_2"/>
    <property type="match status" value="1"/>
</dbReference>
<keyword evidence="2" id="KW-0663">Pyridoxal phosphate</keyword>
<dbReference type="InterPro" id="IPR051446">
    <property type="entry name" value="HTH_trans_reg/aminotransferase"/>
</dbReference>
<name>A0A7K3W5W6_9ACTN</name>
<feature type="region of interest" description="Disordered" evidence="6">
    <location>
        <begin position="1"/>
        <end position="23"/>
    </location>
</feature>
<dbReference type="Gene3D" id="3.90.1150.10">
    <property type="entry name" value="Aspartate Aminotransferase, domain 1"/>
    <property type="match status" value="1"/>
</dbReference>
<keyword evidence="8" id="KW-0808">Transferase</keyword>
<dbReference type="InterPro" id="IPR036388">
    <property type="entry name" value="WH-like_DNA-bd_sf"/>
</dbReference>
<dbReference type="InterPro" id="IPR004839">
    <property type="entry name" value="Aminotransferase_I/II_large"/>
</dbReference>
<keyword evidence="3" id="KW-0805">Transcription regulation</keyword>
<dbReference type="SUPFAM" id="SSF46785">
    <property type="entry name" value="Winged helix' DNA-binding domain"/>
    <property type="match status" value="1"/>
</dbReference>
<keyword evidence="8" id="KW-0032">Aminotransferase</keyword>
<dbReference type="Gene3D" id="1.10.10.10">
    <property type="entry name" value="Winged helix-like DNA-binding domain superfamily/Winged helix DNA-binding domain"/>
    <property type="match status" value="1"/>
</dbReference>
<dbReference type="InterPro" id="IPR036390">
    <property type="entry name" value="WH_DNA-bd_sf"/>
</dbReference>
<dbReference type="Gene3D" id="3.40.640.10">
    <property type="entry name" value="Type I PLP-dependent aspartate aminotransferase-like (Major domain)"/>
    <property type="match status" value="1"/>
</dbReference>
<dbReference type="EMBL" id="JAAGWF010000027">
    <property type="protein sequence ID" value="NEK60222.1"/>
    <property type="molecule type" value="Genomic_DNA"/>
</dbReference>
<dbReference type="CDD" id="cd00609">
    <property type="entry name" value="AAT_like"/>
    <property type="match status" value="1"/>
</dbReference>
<keyword evidence="9" id="KW-1185">Reference proteome</keyword>
<evidence type="ECO:0000313" key="9">
    <source>
        <dbReference type="Proteomes" id="UP000470246"/>
    </source>
</evidence>
<dbReference type="SUPFAM" id="SSF53383">
    <property type="entry name" value="PLP-dependent transferases"/>
    <property type="match status" value="1"/>
</dbReference>
<dbReference type="GO" id="GO:0003700">
    <property type="term" value="F:DNA-binding transcription factor activity"/>
    <property type="evidence" value="ECO:0007669"/>
    <property type="project" value="InterPro"/>
</dbReference>
<dbReference type="PANTHER" id="PTHR46577:SF2">
    <property type="entry name" value="TRANSCRIPTIONAL REGULATORY PROTEIN"/>
    <property type="match status" value="1"/>
</dbReference>
<dbReference type="InterPro" id="IPR000524">
    <property type="entry name" value="Tscrpt_reg_HTH_GntR"/>
</dbReference>
<evidence type="ECO:0000256" key="4">
    <source>
        <dbReference type="ARBA" id="ARBA00023125"/>
    </source>
</evidence>
<reference evidence="8 9" key="1">
    <citation type="submission" date="2020-02" db="EMBL/GenBank/DDBJ databases">
        <title>Geodermatophilus sabuli CPCC 205279 I12A-02694.</title>
        <authorList>
            <person name="Jiang Z."/>
        </authorList>
    </citation>
    <scope>NUCLEOTIDE SEQUENCE [LARGE SCALE GENOMIC DNA]</scope>
    <source>
        <strain evidence="8 9">I12A-02694</strain>
    </source>
</reference>
<comment type="caution">
    <text evidence="8">The sequence shown here is derived from an EMBL/GenBank/DDBJ whole genome shotgun (WGS) entry which is preliminary data.</text>
</comment>
<keyword evidence="5" id="KW-0804">Transcription</keyword>
<dbReference type="SMART" id="SM00345">
    <property type="entry name" value="HTH_GNTR"/>
    <property type="match status" value="1"/>
</dbReference>
<evidence type="ECO:0000259" key="7">
    <source>
        <dbReference type="PROSITE" id="PS50949"/>
    </source>
</evidence>
<dbReference type="AlphaFoldDB" id="A0A7K3W5W6"/>
<proteinExistence type="inferred from homology"/>
<protein>
    <submittedName>
        <fullName evidence="8">PLP-dependent aminotransferase family protein</fullName>
    </submittedName>
</protein>
<evidence type="ECO:0000256" key="2">
    <source>
        <dbReference type="ARBA" id="ARBA00022898"/>
    </source>
</evidence>
<feature type="domain" description="HTH gntR-type" evidence="7">
    <location>
        <begin position="35"/>
        <end position="103"/>
    </location>
</feature>
<dbReference type="PANTHER" id="PTHR46577">
    <property type="entry name" value="HTH-TYPE TRANSCRIPTIONAL REGULATORY PROTEIN GABR"/>
    <property type="match status" value="1"/>
</dbReference>
<comment type="similarity">
    <text evidence="1">In the C-terminal section; belongs to the class-I pyridoxal-phosphate-dependent aminotransferase family.</text>
</comment>
<evidence type="ECO:0000256" key="3">
    <source>
        <dbReference type="ARBA" id="ARBA00023015"/>
    </source>
</evidence>
<evidence type="ECO:0000313" key="8">
    <source>
        <dbReference type="EMBL" id="NEK60222.1"/>
    </source>
</evidence>
<gene>
    <name evidence="8" type="ORF">GCU56_20400</name>
</gene>
<dbReference type="CDD" id="cd07377">
    <property type="entry name" value="WHTH_GntR"/>
    <property type="match status" value="1"/>
</dbReference>
<dbReference type="GO" id="GO:0030170">
    <property type="term" value="F:pyridoxal phosphate binding"/>
    <property type="evidence" value="ECO:0007669"/>
    <property type="project" value="InterPro"/>
</dbReference>
<organism evidence="8 9">
    <name type="scientific">Geodermatophilus sabuli</name>
    <dbReference type="NCBI Taxonomy" id="1564158"/>
    <lineage>
        <taxon>Bacteria</taxon>
        <taxon>Bacillati</taxon>
        <taxon>Actinomycetota</taxon>
        <taxon>Actinomycetes</taxon>
        <taxon>Geodermatophilales</taxon>
        <taxon>Geodermatophilaceae</taxon>
        <taxon>Geodermatophilus</taxon>
    </lineage>
</organism>
<evidence type="ECO:0000256" key="5">
    <source>
        <dbReference type="ARBA" id="ARBA00023163"/>
    </source>
</evidence>
<dbReference type="PROSITE" id="PS50949">
    <property type="entry name" value="HTH_GNTR"/>
    <property type="match status" value="1"/>
</dbReference>
<accession>A0A7K3W5W6</accession>
<dbReference type="GO" id="GO:0008483">
    <property type="term" value="F:transaminase activity"/>
    <property type="evidence" value="ECO:0007669"/>
    <property type="project" value="UniProtKB-KW"/>
</dbReference>
<keyword evidence="4" id="KW-0238">DNA-binding</keyword>
<dbReference type="Pfam" id="PF00392">
    <property type="entry name" value="GntR"/>
    <property type="match status" value="1"/>
</dbReference>
<dbReference type="InterPro" id="IPR015422">
    <property type="entry name" value="PyrdxlP-dep_Trfase_small"/>
</dbReference>
<evidence type="ECO:0000256" key="1">
    <source>
        <dbReference type="ARBA" id="ARBA00005384"/>
    </source>
</evidence>
<sequence>MHSWPHSGPAQSGPEAGRCPTEADTVRRVSAAGAAPLYEQIADTLQAHIRSGVYRPGDRVPSVRKLREQHRVSVATALAALQVLENRGLVAARPQSGHYVRAPDRLHLREPEPSTPPGVACHVDASLAVTLNLGIGDPHEPTLGAAVQGIELVPVDALNRLLGQALRFQPSACHSYDAPPGTLALRQTVARRGLDAGYAVSPDDVVITSGAKEAVYLSIRAVTRPGDTVAIESPTYYALLEVLASLGLRAVEIASHPRHGIDLDQLADVLRTEPVAAVALVPTYANPTGSCMPDAAKARLVRLLETHDVPLVEDDVYGDLAFSGPRPRAVKAFDRRGLVLYCGSYSKTLSPGLRVGWAIPGRYRDQLQLLKLVVNQATAPAPQLAIAAFVDGGGFDRHLRRVRRMYRDQMDATLRAVSRHFPPQTCATRPDGGHVLWLQLPDGVDALELHGAAAAAGIRIAPGPMFSPSGGYRDFVRLNTGFPWRPSTERQIEHLGHLVTARRR</sequence>
<dbReference type="InterPro" id="IPR015421">
    <property type="entry name" value="PyrdxlP-dep_Trfase_major"/>
</dbReference>